<evidence type="ECO:0000313" key="1">
    <source>
        <dbReference type="EMBL" id="SVD02252.1"/>
    </source>
</evidence>
<organism evidence="1">
    <name type="scientific">marine metagenome</name>
    <dbReference type="NCBI Taxonomy" id="408172"/>
    <lineage>
        <taxon>unclassified sequences</taxon>
        <taxon>metagenomes</taxon>
        <taxon>ecological metagenomes</taxon>
    </lineage>
</organism>
<reference evidence="1" key="1">
    <citation type="submission" date="2018-05" db="EMBL/GenBank/DDBJ databases">
        <authorList>
            <person name="Lanie J.A."/>
            <person name="Ng W.-L."/>
            <person name="Kazmierczak K.M."/>
            <person name="Andrzejewski T.M."/>
            <person name="Davidsen T.M."/>
            <person name="Wayne K.J."/>
            <person name="Tettelin H."/>
            <person name="Glass J.I."/>
            <person name="Rusch D."/>
            <person name="Podicherti R."/>
            <person name="Tsui H.-C.T."/>
            <person name="Winkler M.E."/>
        </authorList>
    </citation>
    <scope>NUCLEOTIDE SEQUENCE</scope>
</reference>
<protein>
    <recommendedName>
        <fullName evidence="2">Lipase</fullName>
    </recommendedName>
</protein>
<evidence type="ECO:0008006" key="2">
    <source>
        <dbReference type="Google" id="ProtNLM"/>
    </source>
</evidence>
<dbReference type="AlphaFoldDB" id="A0A382RY63"/>
<dbReference type="EMBL" id="UINC01124836">
    <property type="protein sequence ID" value="SVD02252.1"/>
    <property type="molecule type" value="Genomic_DNA"/>
</dbReference>
<name>A0A382RY63_9ZZZZ</name>
<feature type="non-terminal residue" evidence="1">
    <location>
        <position position="1"/>
    </location>
</feature>
<gene>
    <name evidence="1" type="ORF">METZ01_LOCUS355106</name>
</gene>
<sequence>NFWDNYNFSVNKLDKTYNITHYNHFYSENYNFADLTHLDYEGRQNYSSNFTKFLNETGHL</sequence>
<accession>A0A382RY63</accession>
<proteinExistence type="predicted"/>